<dbReference type="Pfam" id="PF05705">
    <property type="entry name" value="DUF829"/>
    <property type="match status" value="1"/>
</dbReference>
<evidence type="ECO:0000256" key="3">
    <source>
        <dbReference type="ARBA" id="ARBA00022989"/>
    </source>
</evidence>
<dbReference type="AlphaFoldDB" id="A0A2B7XAB7"/>
<evidence type="ECO:0000313" key="9">
    <source>
        <dbReference type="Proteomes" id="UP000224080"/>
    </source>
</evidence>
<feature type="transmembrane region" description="Helical" evidence="7">
    <location>
        <begin position="176"/>
        <end position="196"/>
    </location>
</feature>
<evidence type="ECO:0000256" key="6">
    <source>
        <dbReference type="ARBA" id="ARBA00034303"/>
    </source>
</evidence>
<dbReference type="PANTHER" id="PTHR12265">
    <property type="entry name" value="TRANSMEMBRANE PROTEIN 53"/>
    <property type="match status" value="1"/>
</dbReference>
<evidence type="ECO:0008006" key="10">
    <source>
        <dbReference type="Google" id="ProtNLM"/>
    </source>
</evidence>
<evidence type="ECO:0000256" key="4">
    <source>
        <dbReference type="ARBA" id="ARBA00023136"/>
    </source>
</evidence>
<comment type="caution">
    <text evidence="8">The sequence shown here is derived from an EMBL/GenBank/DDBJ whole genome shotgun (WGS) entry which is preliminary data.</text>
</comment>
<keyword evidence="3 7" id="KW-1133">Transmembrane helix</keyword>
<keyword evidence="2 7" id="KW-0812">Transmembrane</keyword>
<keyword evidence="4 7" id="KW-0472">Membrane</keyword>
<sequence>MAPTTASTSSGSSPEGSDDVFASLTKLSPLIYLREKPPLASSSPELPPPTICLLFWMDAAPRHAAKFVNKYITALPNARIICMGTISKDVLLRGSQKSHRLRVAPFVTALRASDGPIHFHVFSNGGMYSLYQIATEYRSRVGKPIPIKSLIVDSAPGQHGLTTAARAFSYALPRFFIIRMVGACVIWTILIAHWLVSKLGRKGNAFDNAMIELNDPALIDVKAKRLYIYSKTDELVQWKHVEAHVAQAIATGWQVSTAVFKSPHVGHMRADPDRYWKLVWELIPRDVIQSG</sequence>
<organism evidence="8 9">
    <name type="scientific">Blastomyces parvus</name>
    <dbReference type="NCBI Taxonomy" id="2060905"/>
    <lineage>
        <taxon>Eukaryota</taxon>
        <taxon>Fungi</taxon>
        <taxon>Dikarya</taxon>
        <taxon>Ascomycota</taxon>
        <taxon>Pezizomycotina</taxon>
        <taxon>Eurotiomycetes</taxon>
        <taxon>Eurotiomycetidae</taxon>
        <taxon>Onygenales</taxon>
        <taxon>Ajellomycetaceae</taxon>
        <taxon>Blastomyces</taxon>
    </lineage>
</organism>
<dbReference type="OrthoDB" id="77878at2759"/>
<evidence type="ECO:0000256" key="1">
    <source>
        <dbReference type="ARBA" id="ARBA00007387"/>
    </source>
</evidence>
<keyword evidence="5" id="KW-0539">Nucleus</keyword>
<comment type="similarity">
    <text evidence="1">Belongs to the TMEM53 family.</text>
</comment>
<comment type="subcellular location">
    <subcellularLocation>
        <location evidence="6">Nucleus outer membrane</location>
        <topology evidence="6">Single-pass membrane protein</topology>
    </subcellularLocation>
</comment>
<keyword evidence="9" id="KW-1185">Reference proteome</keyword>
<dbReference type="InterPro" id="IPR029058">
    <property type="entry name" value="AB_hydrolase_fold"/>
</dbReference>
<name>A0A2B7XAB7_9EURO</name>
<evidence type="ECO:0000256" key="2">
    <source>
        <dbReference type="ARBA" id="ARBA00022692"/>
    </source>
</evidence>
<evidence type="ECO:0000256" key="5">
    <source>
        <dbReference type="ARBA" id="ARBA00023242"/>
    </source>
</evidence>
<accession>A0A2B7XAB7</accession>
<evidence type="ECO:0000256" key="7">
    <source>
        <dbReference type="SAM" id="Phobius"/>
    </source>
</evidence>
<proteinExistence type="inferred from homology"/>
<dbReference type="PANTHER" id="PTHR12265:SF30">
    <property type="entry name" value="TRANSMEMBRANE PROTEIN 53"/>
    <property type="match status" value="1"/>
</dbReference>
<dbReference type="InterPro" id="IPR008547">
    <property type="entry name" value="DUF829_TMEM53"/>
</dbReference>
<reference evidence="8 9" key="1">
    <citation type="submission" date="2017-10" db="EMBL/GenBank/DDBJ databases">
        <title>Comparative genomics in systemic dimorphic fungi from Ajellomycetaceae.</title>
        <authorList>
            <person name="Munoz J.F."/>
            <person name="Mcewen J.G."/>
            <person name="Clay O.K."/>
            <person name="Cuomo C.A."/>
        </authorList>
    </citation>
    <scope>NUCLEOTIDE SEQUENCE [LARGE SCALE GENOMIC DNA]</scope>
    <source>
        <strain evidence="8 9">UAMH130</strain>
    </source>
</reference>
<evidence type="ECO:0000313" key="8">
    <source>
        <dbReference type="EMBL" id="PGH06046.1"/>
    </source>
</evidence>
<dbReference type="SUPFAM" id="SSF53474">
    <property type="entry name" value="alpha/beta-Hydrolases"/>
    <property type="match status" value="1"/>
</dbReference>
<protein>
    <recommendedName>
        <fullName evidence="10">Indole-diterpene biosynthesis protein PaxU</fullName>
    </recommendedName>
</protein>
<dbReference type="GO" id="GO:0005640">
    <property type="term" value="C:nuclear outer membrane"/>
    <property type="evidence" value="ECO:0007669"/>
    <property type="project" value="UniProtKB-SubCell"/>
</dbReference>
<gene>
    <name evidence="8" type="ORF">GX51_02637</name>
</gene>
<dbReference type="EMBL" id="PDNC01000025">
    <property type="protein sequence ID" value="PGH06046.1"/>
    <property type="molecule type" value="Genomic_DNA"/>
</dbReference>
<dbReference type="Proteomes" id="UP000224080">
    <property type="component" value="Unassembled WGS sequence"/>
</dbReference>
<dbReference type="STRING" id="2060905.A0A2B7XAB7"/>